<gene>
    <name evidence="8" type="ORF">LshimejAT787_0603880</name>
</gene>
<evidence type="ECO:0000256" key="4">
    <source>
        <dbReference type="ARBA" id="ARBA00022989"/>
    </source>
</evidence>
<dbReference type="PRINTS" id="PR01036">
    <property type="entry name" value="TCRTETB"/>
</dbReference>
<dbReference type="OrthoDB" id="6770063at2759"/>
<dbReference type="AlphaFoldDB" id="A0A9P3PPX0"/>
<name>A0A9P3PPX0_LYOSH</name>
<feature type="transmembrane region" description="Helical" evidence="6">
    <location>
        <begin position="67"/>
        <end position="83"/>
    </location>
</feature>
<keyword evidence="2" id="KW-0813">Transport</keyword>
<keyword evidence="4 6" id="KW-1133">Transmembrane helix</keyword>
<evidence type="ECO:0000313" key="9">
    <source>
        <dbReference type="Proteomes" id="UP001063166"/>
    </source>
</evidence>
<feature type="transmembrane region" description="Helical" evidence="6">
    <location>
        <begin position="135"/>
        <end position="153"/>
    </location>
</feature>
<feature type="transmembrane region" description="Helical" evidence="6">
    <location>
        <begin position="221"/>
        <end position="243"/>
    </location>
</feature>
<comment type="subcellular location">
    <subcellularLocation>
        <location evidence="1">Endomembrane system</location>
        <topology evidence="1">Multi-pass membrane protein</topology>
    </subcellularLocation>
</comment>
<dbReference type="Pfam" id="PF07690">
    <property type="entry name" value="MFS_1"/>
    <property type="match status" value="1"/>
</dbReference>
<dbReference type="GO" id="GO:0005886">
    <property type="term" value="C:plasma membrane"/>
    <property type="evidence" value="ECO:0007669"/>
    <property type="project" value="TreeGrafter"/>
</dbReference>
<feature type="transmembrane region" description="Helical" evidence="6">
    <location>
        <begin position="469"/>
        <end position="492"/>
    </location>
</feature>
<sequence>MAEKVEIQQVPASEVPFTDLNVVKKVQGPPAAASPSAAEIGQQPTELGEDADYDVYTKFDDMHRGKVTLILFSLGMASFLYAIEQTIVSTSVSSIGSALHATGSLTWITTSYLLTTTVLQPITGRLADAVGAKRLLIIEIWVFIFGNIVAGLSRNLSQLVAGRLISGVGGAGILSLCIIMVSHLTNERQRGSYLNLINLVFTVADAMGPIVGGGFARSGNWRWIFLFNAPFGPVITLILLKALQTSARPRSASSQKSSTRAKLATLDFAGMTTLISTLTFLVVALNLGGQSMPWNSATVISMFCAAAASFVAFIVVENYARKPIAPMRLFVQWRWRNVPLAIVVRCLLFFHLFATTFYLPLYLQVLGVSPINAGALVIPFLSTAAITSTITNYIVSRTAQVRLPFLGSLAVLPVGMTFPPGLMSTLDETSTIGRVVGFSLVCGFGFGCGTQISMVIAQVGIPTNELSTVTALVGASPSLGGVLGVGIIGAIINNTFRKSFLRTVGSAEAAGLNLNDVVALVEHTPAGVSREAVIEAYIRAWRTGCRVLAGIAVAQFLLALLLRPVELDKRQGEEIED</sequence>
<dbReference type="PROSITE" id="PS50850">
    <property type="entry name" value="MFS"/>
    <property type="match status" value="1"/>
</dbReference>
<feature type="transmembrane region" description="Helical" evidence="6">
    <location>
        <begin position="159"/>
        <end position="181"/>
    </location>
</feature>
<evidence type="ECO:0000256" key="2">
    <source>
        <dbReference type="ARBA" id="ARBA00022448"/>
    </source>
</evidence>
<dbReference type="Proteomes" id="UP001063166">
    <property type="component" value="Unassembled WGS sequence"/>
</dbReference>
<feature type="transmembrane region" description="Helical" evidence="6">
    <location>
        <begin position="193"/>
        <end position="215"/>
    </location>
</feature>
<comment type="caution">
    <text evidence="8">The sequence shown here is derived from an EMBL/GenBank/DDBJ whole genome shotgun (WGS) entry which is preliminary data.</text>
</comment>
<dbReference type="InterPro" id="IPR020846">
    <property type="entry name" value="MFS_dom"/>
</dbReference>
<dbReference type="PANTHER" id="PTHR23501:SF191">
    <property type="entry name" value="VACUOLAR BASIC AMINO ACID TRANSPORTER 4"/>
    <property type="match status" value="1"/>
</dbReference>
<reference evidence="8" key="1">
    <citation type="submission" date="2022-07" db="EMBL/GenBank/DDBJ databases">
        <title>The genome of Lyophyllum shimeji provides insight into the initial evolution of ectomycorrhizal fungal genome.</title>
        <authorList>
            <person name="Kobayashi Y."/>
            <person name="Shibata T."/>
            <person name="Hirakawa H."/>
            <person name="Shigenobu S."/>
            <person name="Nishiyama T."/>
            <person name="Yamada A."/>
            <person name="Hasebe M."/>
            <person name="Kawaguchi M."/>
        </authorList>
    </citation>
    <scope>NUCLEOTIDE SEQUENCE</scope>
    <source>
        <strain evidence="8">AT787</strain>
    </source>
</reference>
<dbReference type="GO" id="GO:0012505">
    <property type="term" value="C:endomembrane system"/>
    <property type="evidence" value="ECO:0007669"/>
    <property type="project" value="UniProtKB-SubCell"/>
</dbReference>
<keyword evidence="5 6" id="KW-0472">Membrane</keyword>
<evidence type="ECO:0000256" key="1">
    <source>
        <dbReference type="ARBA" id="ARBA00004127"/>
    </source>
</evidence>
<dbReference type="PANTHER" id="PTHR23501">
    <property type="entry name" value="MAJOR FACILITATOR SUPERFAMILY"/>
    <property type="match status" value="1"/>
</dbReference>
<dbReference type="Gene3D" id="1.20.1720.10">
    <property type="entry name" value="Multidrug resistance protein D"/>
    <property type="match status" value="1"/>
</dbReference>
<dbReference type="InterPro" id="IPR011701">
    <property type="entry name" value="MFS"/>
</dbReference>
<keyword evidence="9" id="KW-1185">Reference proteome</keyword>
<feature type="transmembrane region" description="Helical" evidence="6">
    <location>
        <begin position="435"/>
        <end position="457"/>
    </location>
</feature>
<dbReference type="SUPFAM" id="SSF103473">
    <property type="entry name" value="MFS general substrate transporter"/>
    <property type="match status" value="1"/>
</dbReference>
<dbReference type="GO" id="GO:0022857">
    <property type="term" value="F:transmembrane transporter activity"/>
    <property type="evidence" value="ECO:0007669"/>
    <property type="project" value="InterPro"/>
</dbReference>
<protein>
    <submittedName>
        <fullName evidence="8">MFS general substrate transporter</fullName>
    </submittedName>
</protein>
<feature type="transmembrane region" description="Helical" evidence="6">
    <location>
        <begin position="297"/>
        <end position="316"/>
    </location>
</feature>
<feature type="transmembrane region" description="Helical" evidence="6">
    <location>
        <begin position="371"/>
        <end position="391"/>
    </location>
</feature>
<proteinExistence type="predicted"/>
<feature type="transmembrane region" description="Helical" evidence="6">
    <location>
        <begin position="264"/>
        <end position="285"/>
    </location>
</feature>
<evidence type="ECO:0000313" key="8">
    <source>
        <dbReference type="EMBL" id="GLB39226.1"/>
    </source>
</evidence>
<organism evidence="8 9">
    <name type="scientific">Lyophyllum shimeji</name>
    <name type="common">Hon-shimeji</name>
    <name type="synonym">Tricholoma shimeji</name>
    <dbReference type="NCBI Taxonomy" id="47721"/>
    <lineage>
        <taxon>Eukaryota</taxon>
        <taxon>Fungi</taxon>
        <taxon>Dikarya</taxon>
        <taxon>Basidiomycota</taxon>
        <taxon>Agaricomycotina</taxon>
        <taxon>Agaricomycetes</taxon>
        <taxon>Agaricomycetidae</taxon>
        <taxon>Agaricales</taxon>
        <taxon>Tricholomatineae</taxon>
        <taxon>Lyophyllaceae</taxon>
        <taxon>Lyophyllum</taxon>
    </lineage>
</organism>
<evidence type="ECO:0000256" key="3">
    <source>
        <dbReference type="ARBA" id="ARBA00022692"/>
    </source>
</evidence>
<accession>A0A9P3PPX0</accession>
<feature type="transmembrane region" description="Helical" evidence="6">
    <location>
        <begin position="337"/>
        <end position="359"/>
    </location>
</feature>
<feature type="domain" description="Major facilitator superfamily (MFS) profile" evidence="7">
    <location>
        <begin position="70"/>
        <end position="567"/>
    </location>
</feature>
<dbReference type="Gene3D" id="1.20.1250.20">
    <property type="entry name" value="MFS general substrate transporter like domains"/>
    <property type="match status" value="1"/>
</dbReference>
<evidence type="ECO:0000259" key="7">
    <source>
        <dbReference type="PROSITE" id="PS50850"/>
    </source>
</evidence>
<dbReference type="EMBL" id="BRPK01000006">
    <property type="protein sequence ID" value="GLB39226.1"/>
    <property type="molecule type" value="Genomic_DNA"/>
</dbReference>
<keyword evidence="3 6" id="KW-0812">Transmembrane</keyword>
<evidence type="ECO:0000256" key="6">
    <source>
        <dbReference type="SAM" id="Phobius"/>
    </source>
</evidence>
<dbReference type="InterPro" id="IPR036259">
    <property type="entry name" value="MFS_trans_sf"/>
</dbReference>
<evidence type="ECO:0000256" key="5">
    <source>
        <dbReference type="ARBA" id="ARBA00023136"/>
    </source>
</evidence>
<feature type="transmembrane region" description="Helical" evidence="6">
    <location>
        <begin position="403"/>
        <end position="423"/>
    </location>
</feature>